<dbReference type="SUPFAM" id="SSF160631">
    <property type="entry name" value="SMI1/KNR4-like"/>
    <property type="match status" value="1"/>
</dbReference>
<reference evidence="2" key="1">
    <citation type="submission" date="2024-05" db="EMBL/GenBank/DDBJ databases">
        <title>Whole genome shotgun sequence of Streptomyces hydrogenans NBRC 13475.</title>
        <authorList>
            <person name="Komaki H."/>
            <person name="Tamura T."/>
        </authorList>
    </citation>
    <scope>NUCLEOTIDE SEQUENCE</scope>
    <source>
        <strain evidence="2">NBRC 13475</strain>
    </source>
</reference>
<accession>A0ABQ3PQT0</accession>
<evidence type="ECO:0000313" key="2">
    <source>
        <dbReference type="EMBL" id="GHI27376.1"/>
    </source>
</evidence>
<dbReference type="Gene3D" id="3.40.1580.10">
    <property type="entry name" value="SMI1/KNR4-like"/>
    <property type="match status" value="1"/>
</dbReference>
<sequence>MWREQILQTMAGAELDAPAGEQALAVVESTLGQPLPPQLAGLLRECNGVRGRHGLDVVWSAERIAKDNADFRSARDFTELYMPFEPLMFFGDNGGGDQFAFVRTPQRDEVFVWDHETDSRYLVSYSLDQYIERALRSTGDWYR</sequence>
<keyword evidence="3" id="KW-1185">Reference proteome</keyword>
<dbReference type="RefSeq" id="WP_190221772.1">
    <property type="nucleotide sequence ID" value="NZ_JBEZIU010000033.1"/>
</dbReference>
<gene>
    <name evidence="2" type="ORF">Shyd_87470</name>
</gene>
<comment type="caution">
    <text evidence="2">The sequence shown here is derived from an EMBL/GenBank/DDBJ whole genome shotgun (WGS) entry which is preliminary data.</text>
</comment>
<dbReference type="Pfam" id="PF09346">
    <property type="entry name" value="SMI1_KNR4"/>
    <property type="match status" value="1"/>
</dbReference>
<dbReference type="InterPro" id="IPR037883">
    <property type="entry name" value="Knr4/Smi1-like_sf"/>
</dbReference>
<organism evidence="2 3">
    <name type="scientific">Streptomyces hydrogenans</name>
    <dbReference type="NCBI Taxonomy" id="1873719"/>
    <lineage>
        <taxon>Bacteria</taxon>
        <taxon>Bacillati</taxon>
        <taxon>Actinomycetota</taxon>
        <taxon>Actinomycetes</taxon>
        <taxon>Kitasatosporales</taxon>
        <taxon>Streptomycetaceae</taxon>
        <taxon>Streptomyces</taxon>
    </lineage>
</organism>
<protein>
    <submittedName>
        <fullName evidence="2">SMI1/KNR4 family protein</fullName>
    </submittedName>
</protein>
<dbReference type="InterPro" id="IPR018958">
    <property type="entry name" value="Knr4/Smi1-like_dom"/>
</dbReference>
<dbReference type="EMBL" id="BNDW01000117">
    <property type="protein sequence ID" value="GHI27376.1"/>
    <property type="molecule type" value="Genomic_DNA"/>
</dbReference>
<proteinExistence type="predicted"/>
<feature type="domain" description="Knr4/Smi1-like" evidence="1">
    <location>
        <begin position="18"/>
        <end position="133"/>
    </location>
</feature>
<evidence type="ECO:0000313" key="3">
    <source>
        <dbReference type="Proteomes" id="UP001052739"/>
    </source>
</evidence>
<evidence type="ECO:0000259" key="1">
    <source>
        <dbReference type="Pfam" id="PF09346"/>
    </source>
</evidence>
<name>A0ABQ3PQT0_9ACTN</name>
<dbReference type="Proteomes" id="UP001052739">
    <property type="component" value="Unassembled WGS sequence"/>
</dbReference>